<dbReference type="GO" id="GO:0005737">
    <property type="term" value="C:cytoplasm"/>
    <property type="evidence" value="ECO:0007669"/>
    <property type="project" value="InterPro"/>
</dbReference>
<gene>
    <name evidence="13 17" type="primary">nadE</name>
    <name evidence="17" type="ORF">FE784_04330</name>
</gene>
<feature type="binding site" evidence="13">
    <location>
        <position position="191"/>
    </location>
    <ligand>
        <name>ATP</name>
        <dbReference type="ChEBI" id="CHEBI:30616"/>
    </ligand>
</feature>
<dbReference type="EC" id="6.3.1.5" evidence="11 13"/>
<evidence type="ECO:0000259" key="16">
    <source>
        <dbReference type="Pfam" id="PF02540"/>
    </source>
</evidence>
<dbReference type="Pfam" id="PF02540">
    <property type="entry name" value="NAD_synthase"/>
    <property type="match status" value="1"/>
</dbReference>
<dbReference type="InterPro" id="IPR014729">
    <property type="entry name" value="Rossmann-like_a/b/a_fold"/>
</dbReference>
<dbReference type="NCBIfam" id="TIGR00552">
    <property type="entry name" value="nadE"/>
    <property type="match status" value="1"/>
</dbReference>
<feature type="binding site" evidence="13">
    <location>
        <position position="162"/>
    </location>
    <ligand>
        <name>ATP</name>
        <dbReference type="ChEBI" id="CHEBI:30616"/>
    </ligand>
</feature>
<reference evidence="17 18" key="1">
    <citation type="submission" date="2019-05" db="EMBL/GenBank/DDBJ databases">
        <title>We sequenced the genome of Paenibacillus hemerocallicola KCTC 33185 for further insight into its adaptation and study the phylogeny of Paenibacillus.</title>
        <authorList>
            <person name="Narsing Rao M.P."/>
        </authorList>
    </citation>
    <scope>NUCLEOTIDE SEQUENCE [LARGE SCALE GENOMIC DNA]</scope>
    <source>
        <strain evidence="17 18">KCTC 33185</strain>
    </source>
</reference>
<dbReference type="OrthoDB" id="9803818at2"/>
<keyword evidence="4 13" id="KW-0479">Metal-binding</keyword>
<feature type="binding site" description="in other chain" evidence="13">
    <location>
        <position position="175"/>
    </location>
    <ligand>
        <name>deamido-NAD(+)</name>
        <dbReference type="ChEBI" id="CHEBI:58437"/>
        <note>ligand shared between two neighboring subunits</note>
    </ligand>
</feature>
<feature type="binding site" evidence="13">
    <location>
        <position position="167"/>
    </location>
    <ligand>
        <name>Mg(2+)</name>
        <dbReference type="ChEBI" id="CHEBI:18420"/>
    </ligand>
</feature>
<accession>A0A5C4TF90</accession>
<evidence type="ECO:0000256" key="8">
    <source>
        <dbReference type="ARBA" id="ARBA00023027"/>
    </source>
</evidence>
<dbReference type="PANTHER" id="PTHR23090:SF7">
    <property type="entry name" value="NH(3)-DEPENDENT NAD(+) SYNTHETASE"/>
    <property type="match status" value="1"/>
</dbReference>
<feature type="binding site" evidence="13">
    <location>
        <position position="213"/>
    </location>
    <ligand>
        <name>ATP</name>
        <dbReference type="ChEBI" id="CHEBI:30616"/>
    </ligand>
</feature>
<evidence type="ECO:0000256" key="9">
    <source>
        <dbReference type="ARBA" id="ARBA00051206"/>
    </source>
</evidence>
<dbReference type="CDD" id="cd00553">
    <property type="entry name" value="NAD_synthase"/>
    <property type="match status" value="1"/>
</dbReference>
<feature type="binding site" description="in other chain" evidence="13">
    <location>
        <begin position="262"/>
        <end position="263"/>
    </location>
    <ligand>
        <name>deamido-NAD(+)</name>
        <dbReference type="ChEBI" id="CHEBI:58437"/>
        <note>ligand shared between two neighboring subunits</note>
    </ligand>
</feature>
<dbReference type="GO" id="GO:0003952">
    <property type="term" value="F:NAD+ synthase (glutamine-hydrolyzing) activity"/>
    <property type="evidence" value="ECO:0007669"/>
    <property type="project" value="InterPro"/>
</dbReference>
<evidence type="ECO:0000256" key="3">
    <source>
        <dbReference type="ARBA" id="ARBA00022598"/>
    </source>
</evidence>
<keyword evidence="6 13" id="KW-0067">ATP-binding</keyword>
<evidence type="ECO:0000256" key="4">
    <source>
        <dbReference type="ARBA" id="ARBA00022723"/>
    </source>
</evidence>
<dbReference type="Proteomes" id="UP000307943">
    <property type="component" value="Unassembled WGS sequence"/>
</dbReference>
<dbReference type="GO" id="GO:0046872">
    <property type="term" value="F:metal ion binding"/>
    <property type="evidence" value="ECO:0007669"/>
    <property type="project" value="UniProtKB-KW"/>
</dbReference>
<dbReference type="SUPFAM" id="SSF52402">
    <property type="entry name" value="Adenine nucleotide alpha hydrolases-like"/>
    <property type="match status" value="1"/>
</dbReference>
<comment type="caution">
    <text evidence="17">The sequence shown here is derived from an EMBL/GenBank/DDBJ whole genome shotgun (WGS) entry which is preliminary data.</text>
</comment>
<organism evidence="17 18">
    <name type="scientific">Paenibacillus hemerocallicola</name>
    <dbReference type="NCBI Taxonomy" id="1172614"/>
    <lineage>
        <taxon>Bacteria</taxon>
        <taxon>Bacillati</taxon>
        <taxon>Bacillota</taxon>
        <taxon>Bacilli</taxon>
        <taxon>Bacillales</taxon>
        <taxon>Paenibacillaceae</taxon>
        <taxon>Paenibacillus</taxon>
    </lineage>
</organism>
<evidence type="ECO:0000256" key="12">
    <source>
        <dbReference type="ARBA" id="ARBA00070926"/>
    </source>
</evidence>
<dbReference type="GO" id="GO:0009435">
    <property type="term" value="P:NAD+ biosynthetic process"/>
    <property type="evidence" value="ECO:0007669"/>
    <property type="project" value="UniProtKB-UniRule"/>
</dbReference>
<dbReference type="GO" id="GO:0004359">
    <property type="term" value="F:glutaminase activity"/>
    <property type="evidence" value="ECO:0007669"/>
    <property type="project" value="InterPro"/>
</dbReference>
<dbReference type="InterPro" id="IPR022310">
    <property type="entry name" value="NAD/GMP_synthase"/>
</dbReference>
<dbReference type="UniPathway" id="UPA00253">
    <property type="reaction ID" value="UER00333"/>
</dbReference>
<evidence type="ECO:0000256" key="1">
    <source>
        <dbReference type="ARBA" id="ARBA00005859"/>
    </source>
</evidence>
<dbReference type="FunFam" id="3.40.50.620:FF:000015">
    <property type="entry name" value="NH(3)-dependent NAD(+) synthetase"/>
    <property type="match status" value="1"/>
</dbReference>
<feature type="binding site" evidence="13">
    <location>
        <begin position="46"/>
        <end position="53"/>
    </location>
    <ligand>
        <name>ATP</name>
        <dbReference type="ChEBI" id="CHEBI:30616"/>
    </ligand>
</feature>
<comment type="similarity">
    <text evidence="1 13 14">Belongs to the NAD synthetase family.</text>
</comment>
<keyword evidence="7 13" id="KW-0460">Magnesium</keyword>
<feature type="binding site" description="in other chain" evidence="13">
    <location>
        <position position="141"/>
    </location>
    <ligand>
        <name>deamido-NAD(+)</name>
        <dbReference type="ChEBI" id="CHEBI:58437"/>
        <note>ligand shared between two neighboring subunits</note>
    </ligand>
</feature>
<keyword evidence="3 13" id="KW-0436">Ligase</keyword>
<evidence type="ECO:0000256" key="10">
    <source>
        <dbReference type="ARBA" id="ARBA00055966"/>
    </source>
</evidence>
<evidence type="ECO:0000256" key="5">
    <source>
        <dbReference type="ARBA" id="ARBA00022741"/>
    </source>
</evidence>
<comment type="subunit">
    <text evidence="2 13">Homodimer.</text>
</comment>
<dbReference type="GO" id="GO:0008795">
    <property type="term" value="F:NAD+ synthase activity"/>
    <property type="evidence" value="ECO:0007669"/>
    <property type="project" value="UniProtKB-UniRule"/>
</dbReference>
<dbReference type="GO" id="GO:0005524">
    <property type="term" value="F:ATP binding"/>
    <property type="evidence" value="ECO:0007669"/>
    <property type="project" value="UniProtKB-UniRule"/>
</dbReference>
<dbReference type="NCBIfam" id="NF001979">
    <property type="entry name" value="PRK00768.1"/>
    <property type="match status" value="1"/>
</dbReference>
<dbReference type="Gene3D" id="3.40.50.620">
    <property type="entry name" value="HUPs"/>
    <property type="match status" value="1"/>
</dbReference>
<evidence type="ECO:0000256" key="2">
    <source>
        <dbReference type="ARBA" id="ARBA00011738"/>
    </source>
</evidence>
<evidence type="ECO:0000256" key="13">
    <source>
        <dbReference type="HAMAP-Rule" id="MF_00193"/>
    </source>
</evidence>
<evidence type="ECO:0000256" key="11">
    <source>
        <dbReference type="ARBA" id="ARBA00066987"/>
    </source>
</evidence>
<evidence type="ECO:0000256" key="6">
    <source>
        <dbReference type="ARBA" id="ARBA00022840"/>
    </source>
</evidence>
<dbReference type="RefSeq" id="WP_139600901.1">
    <property type="nucleotide sequence ID" value="NZ_VDCQ01000004.1"/>
</dbReference>
<evidence type="ECO:0000313" key="17">
    <source>
        <dbReference type="EMBL" id="TNJ67615.1"/>
    </source>
</evidence>
<dbReference type="EMBL" id="VDCQ01000004">
    <property type="protein sequence ID" value="TNJ67615.1"/>
    <property type="molecule type" value="Genomic_DNA"/>
</dbReference>
<dbReference type="InterPro" id="IPR003694">
    <property type="entry name" value="NAD_synthase"/>
</dbReference>
<name>A0A5C4TF90_9BACL</name>
<evidence type="ECO:0000256" key="14">
    <source>
        <dbReference type="RuleBase" id="RU003811"/>
    </source>
</evidence>
<keyword evidence="8 13" id="KW-0520">NAD</keyword>
<proteinExistence type="inferred from homology"/>
<dbReference type="InterPro" id="IPR022926">
    <property type="entry name" value="NH(3)-dep_NAD(+)_synth"/>
</dbReference>
<dbReference type="HAMAP" id="MF_00193">
    <property type="entry name" value="NadE_ammonia_dep"/>
    <property type="match status" value="1"/>
</dbReference>
<protein>
    <recommendedName>
        <fullName evidence="12 13">NH(3)-dependent NAD(+) synthetase</fullName>
        <ecNumber evidence="11 13">6.3.1.5</ecNumber>
    </recommendedName>
</protein>
<comment type="catalytic activity">
    <reaction evidence="9 13 15">
        <text>deamido-NAD(+) + NH4(+) + ATP = AMP + diphosphate + NAD(+) + H(+)</text>
        <dbReference type="Rhea" id="RHEA:21188"/>
        <dbReference type="ChEBI" id="CHEBI:15378"/>
        <dbReference type="ChEBI" id="CHEBI:28938"/>
        <dbReference type="ChEBI" id="CHEBI:30616"/>
        <dbReference type="ChEBI" id="CHEBI:33019"/>
        <dbReference type="ChEBI" id="CHEBI:57540"/>
        <dbReference type="ChEBI" id="CHEBI:58437"/>
        <dbReference type="ChEBI" id="CHEBI:456215"/>
        <dbReference type="EC" id="6.3.1.5"/>
    </reaction>
</comment>
<feature type="binding site" evidence="13">
    <location>
        <position position="182"/>
    </location>
    <ligand>
        <name>deamido-NAD(+)</name>
        <dbReference type="ChEBI" id="CHEBI:58437"/>
        <note>ligand shared between two neighboring subunits</note>
    </ligand>
</feature>
<keyword evidence="18" id="KW-1185">Reference proteome</keyword>
<evidence type="ECO:0000256" key="7">
    <source>
        <dbReference type="ARBA" id="ARBA00022842"/>
    </source>
</evidence>
<evidence type="ECO:0000313" key="18">
    <source>
        <dbReference type="Proteomes" id="UP000307943"/>
    </source>
</evidence>
<keyword evidence="5 13" id="KW-0547">Nucleotide-binding</keyword>
<comment type="pathway">
    <text evidence="13">Cofactor biosynthesis; NAD(+) biosynthesis; NAD(+) from deamido-NAD(+) (ammonia route): step 1/1.</text>
</comment>
<dbReference type="PANTHER" id="PTHR23090">
    <property type="entry name" value="NH 3 /GLUTAMINE-DEPENDENT NAD + SYNTHETASE"/>
    <property type="match status" value="1"/>
</dbReference>
<feature type="binding site" evidence="13">
    <location>
        <position position="52"/>
    </location>
    <ligand>
        <name>Mg(2+)</name>
        <dbReference type="ChEBI" id="CHEBI:18420"/>
    </ligand>
</feature>
<dbReference type="AlphaFoldDB" id="A0A5C4TF90"/>
<sequence length="279" mass="31157">MRTIQQQIMKALFVNPVIDPKEEIRSRIQFLKSYLKQTGSRKLVLGISGGQDSTLAGKLCQLSVEQLRAETSDDDYRFIAVRLPYGVQQDEVDAQQALEFIKPDQVYTFNIKAATDAFIPECENATGRAVRDYDKGNVKARVRMVAQYLLGAHEGGALVVGTDHAAEAVSGFFTKFGDGGADMTPLTGLTKRQGKRLLQQLDAPSRLYTKMPTADLLDNKPGQADETELGISYELLDDYLEGKSVPEDAAAKIEERYLKSQHKRELPVTPYDSWWKPNH</sequence>
<comment type="function">
    <text evidence="10 13">Catalyzes the ATP-dependent amidation of deamido-NAD to form NAD. Uses ammonia as a nitrogen source.</text>
</comment>
<feature type="domain" description="NAD/GMP synthase" evidence="16">
    <location>
        <begin position="24"/>
        <end position="267"/>
    </location>
</feature>
<evidence type="ECO:0000256" key="15">
    <source>
        <dbReference type="RuleBase" id="RU003812"/>
    </source>
</evidence>